<evidence type="ECO:0000256" key="5">
    <source>
        <dbReference type="ARBA" id="ARBA00022989"/>
    </source>
</evidence>
<feature type="transmembrane region" description="Helical" evidence="7">
    <location>
        <begin position="187"/>
        <end position="206"/>
    </location>
</feature>
<evidence type="ECO:0000313" key="9">
    <source>
        <dbReference type="Proteomes" id="UP000035648"/>
    </source>
</evidence>
<dbReference type="UniPathway" id="UPA00664"/>
<keyword evidence="3 7" id="KW-0808">Transferase</keyword>
<reference evidence="8 9" key="1">
    <citation type="journal article" date="2015" name="Nature">
        <title>rRNA introns, odd ribosomes, and small enigmatic genomes across a large radiation of phyla.</title>
        <authorList>
            <person name="Brown C.T."/>
            <person name="Hug L.A."/>
            <person name="Thomas B.C."/>
            <person name="Sharon I."/>
            <person name="Castelle C.J."/>
            <person name="Singh A."/>
            <person name="Wilkins M.J."/>
            <person name="Williams K.H."/>
            <person name="Banfield J.F."/>
        </authorList>
    </citation>
    <scope>NUCLEOTIDE SEQUENCE [LARGE SCALE GENOMIC DNA]</scope>
</reference>
<dbReference type="HAMAP" id="MF_01147">
    <property type="entry name" value="Lgt"/>
    <property type="match status" value="1"/>
</dbReference>
<dbReference type="KEGG" id="bbgw:UT28_C0001G0818"/>
<dbReference type="GO" id="GO:0008961">
    <property type="term" value="F:phosphatidylglycerol-prolipoprotein diacylglyceryl transferase activity"/>
    <property type="evidence" value="ECO:0007669"/>
    <property type="project" value="UniProtKB-UniRule"/>
</dbReference>
<protein>
    <recommendedName>
        <fullName evidence="7">Phosphatidylglycerol--prolipoprotein diacylglyceryl transferase</fullName>
        <ecNumber evidence="7">2.5.1.145</ecNumber>
    </recommendedName>
</protein>
<evidence type="ECO:0000256" key="7">
    <source>
        <dbReference type="HAMAP-Rule" id="MF_01147"/>
    </source>
</evidence>
<evidence type="ECO:0000256" key="3">
    <source>
        <dbReference type="ARBA" id="ARBA00022679"/>
    </source>
</evidence>
<feature type="transmembrane region" description="Helical" evidence="7">
    <location>
        <begin position="218"/>
        <end position="238"/>
    </location>
</feature>
<keyword evidence="6 7" id="KW-0472">Membrane</keyword>
<evidence type="ECO:0000256" key="1">
    <source>
        <dbReference type="ARBA" id="ARBA00007150"/>
    </source>
</evidence>
<proteinExistence type="inferred from homology"/>
<keyword evidence="2 7" id="KW-1003">Cell membrane</keyword>
<dbReference type="GO" id="GO:0005886">
    <property type="term" value="C:plasma membrane"/>
    <property type="evidence" value="ECO:0007669"/>
    <property type="project" value="UniProtKB-SubCell"/>
</dbReference>
<comment type="catalytic activity">
    <reaction evidence="7">
        <text>L-cysteinyl-[prolipoprotein] + a 1,2-diacyl-sn-glycero-3-phospho-(1'-sn-glycerol) = an S-1,2-diacyl-sn-glyceryl-L-cysteinyl-[prolipoprotein] + sn-glycerol 1-phosphate + H(+)</text>
        <dbReference type="Rhea" id="RHEA:56712"/>
        <dbReference type="Rhea" id="RHEA-COMP:14679"/>
        <dbReference type="Rhea" id="RHEA-COMP:14680"/>
        <dbReference type="ChEBI" id="CHEBI:15378"/>
        <dbReference type="ChEBI" id="CHEBI:29950"/>
        <dbReference type="ChEBI" id="CHEBI:57685"/>
        <dbReference type="ChEBI" id="CHEBI:64716"/>
        <dbReference type="ChEBI" id="CHEBI:140658"/>
        <dbReference type="EC" id="2.5.1.145"/>
    </reaction>
</comment>
<keyword evidence="8" id="KW-0449">Lipoprotein</keyword>
<comment type="function">
    <text evidence="7">Catalyzes the transfer of the diacylglyceryl group from phosphatidylglycerol to the sulfhydryl group of the N-terminal cysteine of a prolipoprotein, the first step in the formation of mature lipoproteins.</text>
</comment>
<dbReference type="EMBL" id="CP011213">
    <property type="protein sequence ID" value="AKM82596.1"/>
    <property type="molecule type" value="Genomic_DNA"/>
</dbReference>
<dbReference type="AlphaFoldDB" id="A0A0G4B3R5"/>
<comment type="pathway">
    <text evidence="7">Protein modification; lipoprotein biosynthesis (diacylglyceryl transfer).</text>
</comment>
<dbReference type="GO" id="GO:0042158">
    <property type="term" value="P:lipoprotein biosynthetic process"/>
    <property type="evidence" value="ECO:0007669"/>
    <property type="project" value="UniProtKB-UniRule"/>
</dbReference>
<evidence type="ECO:0000256" key="2">
    <source>
        <dbReference type="ARBA" id="ARBA00022475"/>
    </source>
</evidence>
<evidence type="ECO:0000256" key="6">
    <source>
        <dbReference type="ARBA" id="ARBA00023136"/>
    </source>
</evidence>
<comment type="similarity">
    <text evidence="1 7">Belongs to the Lgt family.</text>
</comment>
<feature type="binding site" evidence="7">
    <location>
        <position position="129"/>
    </location>
    <ligand>
        <name>a 1,2-diacyl-sn-glycero-3-phospho-(1'-sn-glycerol)</name>
        <dbReference type="ChEBI" id="CHEBI:64716"/>
    </ligand>
</feature>
<dbReference type="Proteomes" id="UP000035648">
    <property type="component" value="Chromosome"/>
</dbReference>
<keyword evidence="5 7" id="KW-1133">Transmembrane helix</keyword>
<comment type="subcellular location">
    <subcellularLocation>
        <location evidence="7">Cell membrane</location>
        <topology evidence="7">Multi-pass membrane protein</topology>
    </subcellularLocation>
</comment>
<name>A0A0G4B3R5_9BACT</name>
<feature type="transmembrane region" description="Helical" evidence="7">
    <location>
        <begin position="79"/>
        <end position="102"/>
    </location>
</feature>
<feature type="transmembrane region" description="Helical" evidence="7">
    <location>
        <begin position="12"/>
        <end position="32"/>
    </location>
</feature>
<keyword evidence="4 7" id="KW-0812">Transmembrane</keyword>
<gene>
    <name evidence="7" type="primary">lgt</name>
    <name evidence="8" type="ORF">UT28_C0001G0818</name>
</gene>
<dbReference type="STRING" id="1618337.UT28_C0001G0818"/>
<evidence type="ECO:0000256" key="4">
    <source>
        <dbReference type="ARBA" id="ARBA00022692"/>
    </source>
</evidence>
<dbReference type="Pfam" id="PF01790">
    <property type="entry name" value="LGT"/>
    <property type="match status" value="1"/>
</dbReference>
<feature type="transmembrane region" description="Helical" evidence="7">
    <location>
        <begin position="156"/>
        <end position="175"/>
    </location>
</feature>
<organism evidence="8 9">
    <name type="scientific">Berkelbacteria bacterium GW2011_GWE1_39_12</name>
    <dbReference type="NCBI Taxonomy" id="1618337"/>
    <lineage>
        <taxon>Bacteria</taxon>
        <taxon>Candidatus Berkelbacteria</taxon>
    </lineage>
</organism>
<feature type="transmembrane region" description="Helical" evidence="7">
    <location>
        <begin position="44"/>
        <end position="67"/>
    </location>
</feature>
<dbReference type="PANTHER" id="PTHR30589">
    <property type="entry name" value="PROLIPOPROTEIN DIACYLGLYCERYL TRANSFERASE"/>
    <property type="match status" value="1"/>
</dbReference>
<evidence type="ECO:0000313" key="8">
    <source>
        <dbReference type="EMBL" id="AKM82596.1"/>
    </source>
</evidence>
<sequence length="248" mass="27869">MYPILFTIGKLSVYTHGLMMAVGGLFGGLAIFYMAKKQHLRTDFILDICVYALLAGLFGSRILYIILYFNEFSSFEEMLYIWHGGLVSYGGIAGGLLVSLLILKIKKEPVLKWFDIGIIGLMVGWAFGRVGCFLNGDSYGLWSISKLSIWGRIPTQLFESIWSLIASFLLFYFGLKIKEQKKLPDGIIFFGGLGLYSIGRFVIDFWRDEPVTVWFLKTGQIGSALVLIFAVLSISYLFGKERKPNGSN</sequence>
<feature type="transmembrane region" description="Helical" evidence="7">
    <location>
        <begin position="114"/>
        <end position="136"/>
    </location>
</feature>
<dbReference type="PANTHER" id="PTHR30589:SF0">
    <property type="entry name" value="PHOSPHATIDYLGLYCEROL--PROLIPOPROTEIN DIACYLGLYCERYL TRANSFERASE"/>
    <property type="match status" value="1"/>
</dbReference>
<dbReference type="InterPro" id="IPR001640">
    <property type="entry name" value="Lgt"/>
</dbReference>
<accession>A0A0G4B3R5</accession>
<dbReference type="EC" id="2.5.1.145" evidence="7"/>